<comment type="catalytic activity">
    <reaction evidence="12 13">
        <text>Endonucleolytic cleavage at a junction such as a reciprocal single-stranded crossover between two homologous DNA duplexes (Holliday junction).</text>
        <dbReference type="EC" id="3.1.21.10"/>
    </reaction>
</comment>
<keyword evidence="5 13" id="KW-0255">Endonuclease</keyword>
<dbReference type="InterPro" id="IPR012337">
    <property type="entry name" value="RNaseH-like_sf"/>
</dbReference>
<evidence type="ECO:0000256" key="5">
    <source>
        <dbReference type="ARBA" id="ARBA00022759"/>
    </source>
</evidence>
<evidence type="ECO:0000256" key="12">
    <source>
        <dbReference type="ARBA" id="ARBA00029354"/>
    </source>
</evidence>
<keyword evidence="6 13" id="KW-0227">DNA damage</keyword>
<sequence>MRGSRFRFCFVDSRFPIPDSRPMTRILGIDPGSQRTGVGIIDVAVDGRCAFVHAEALKLLDAEDFCRRLGLLCERLDALLDAWQPQQVAIESVFMDKSATSALKLGHARGAAIATVVRRGLPVSEYAPRVVKQSLVGRGAAEKPQVQHMVRLLLNMPEAKLQADAADALAIALTHAHMSATAQRAGVAVAALRRR</sequence>
<feature type="active site" evidence="13">
    <location>
        <position position="164"/>
    </location>
</feature>
<keyword evidence="11 13" id="KW-0234">DNA repair</keyword>
<proteinExistence type="inferred from homology"/>
<comment type="similarity">
    <text evidence="1 13">Belongs to the RuvC family.</text>
</comment>
<dbReference type="InterPro" id="IPR036397">
    <property type="entry name" value="RNaseH_sf"/>
</dbReference>
<dbReference type="FunFam" id="3.30.420.10:FF:000002">
    <property type="entry name" value="Crossover junction endodeoxyribonuclease RuvC"/>
    <property type="match status" value="1"/>
</dbReference>
<dbReference type="AlphaFoldDB" id="A0A919DBU4"/>
<evidence type="ECO:0000256" key="6">
    <source>
        <dbReference type="ARBA" id="ARBA00022763"/>
    </source>
</evidence>
<dbReference type="GO" id="GO:0006310">
    <property type="term" value="P:DNA recombination"/>
    <property type="evidence" value="ECO:0007669"/>
    <property type="project" value="UniProtKB-UniRule"/>
</dbReference>
<dbReference type="CDD" id="cd16962">
    <property type="entry name" value="RuvC"/>
    <property type="match status" value="1"/>
</dbReference>
<keyword evidence="7 13" id="KW-0378">Hydrolase</keyword>
<comment type="subcellular location">
    <subcellularLocation>
        <location evidence="13">Cytoplasm</location>
    </subcellularLocation>
</comment>
<evidence type="ECO:0000256" key="3">
    <source>
        <dbReference type="ARBA" id="ARBA00022722"/>
    </source>
</evidence>
<reference evidence="15" key="2">
    <citation type="submission" date="2020-09" db="EMBL/GenBank/DDBJ databases">
        <authorList>
            <person name="Sun Q."/>
            <person name="Kim S."/>
        </authorList>
    </citation>
    <scope>NUCLEOTIDE SEQUENCE</scope>
    <source>
        <strain evidence="15">KCTC 32020</strain>
    </source>
</reference>
<evidence type="ECO:0000313" key="16">
    <source>
        <dbReference type="Proteomes" id="UP000636453"/>
    </source>
</evidence>
<dbReference type="PANTHER" id="PTHR30194">
    <property type="entry name" value="CROSSOVER JUNCTION ENDODEOXYRIBONUCLEASE RUVC"/>
    <property type="match status" value="1"/>
</dbReference>
<dbReference type="GO" id="GO:0003677">
    <property type="term" value="F:DNA binding"/>
    <property type="evidence" value="ECO:0007669"/>
    <property type="project" value="UniProtKB-KW"/>
</dbReference>
<dbReference type="SUPFAM" id="SSF53098">
    <property type="entry name" value="Ribonuclease H-like"/>
    <property type="match status" value="1"/>
</dbReference>
<feature type="binding site" evidence="13">
    <location>
        <position position="164"/>
    </location>
    <ligand>
        <name>Mg(2+)</name>
        <dbReference type="ChEBI" id="CHEBI:18420"/>
        <label>1</label>
    </ligand>
</feature>
<feature type="active site" evidence="13">
    <location>
        <position position="30"/>
    </location>
</feature>
<evidence type="ECO:0000256" key="11">
    <source>
        <dbReference type="ARBA" id="ARBA00023204"/>
    </source>
</evidence>
<keyword evidence="9 13" id="KW-0238">DNA-binding</keyword>
<accession>A0A919DBU4</accession>
<comment type="function">
    <text evidence="13">The RuvA-RuvB-RuvC complex processes Holliday junction (HJ) DNA during genetic recombination and DNA repair. Endonuclease that resolves HJ intermediates. Cleaves cruciform DNA by making single-stranded nicks across the HJ at symmetrical positions within the homologous arms, yielding a 5'-phosphate and a 3'-hydroxyl group; requires a central core of homology in the junction. The consensus cleavage sequence is 5'-(A/T)TT(C/G)-3'. Cleavage occurs on the 3'-side of the TT dinucleotide at the point of strand exchange. HJ branch migration catalyzed by RuvA-RuvB allows RuvC to scan DNA until it finds its consensus sequence, where it cleaves and resolves the cruciform DNA.</text>
</comment>
<feature type="binding site" evidence="13">
    <location>
        <position position="30"/>
    </location>
    <ligand>
        <name>Mg(2+)</name>
        <dbReference type="ChEBI" id="CHEBI:18420"/>
        <label>1</label>
    </ligand>
</feature>
<feature type="binding site" evidence="13">
    <location>
        <position position="91"/>
    </location>
    <ligand>
        <name>Mg(2+)</name>
        <dbReference type="ChEBI" id="CHEBI:18420"/>
        <label>2</label>
    </ligand>
</feature>
<comment type="caution">
    <text evidence="15">The sequence shown here is derived from an EMBL/GenBank/DDBJ whole genome shotgun (WGS) entry which is preliminary data.</text>
</comment>
<feature type="active site" evidence="13">
    <location>
        <position position="91"/>
    </location>
</feature>
<gene>
    <name evidence="13 15" type="primary">ruvC</name>
    <name evidence="15" type="ORF">GCM10007167_12190</name>
</gene>
<dbReference type="GO" id="GO:0048476">
    <property type="term" value="C:Holliday junction resolvase complex"/>
    <property type="evidence" value="ECO:0007669"/>
    <property type="project" value="UniProtKB-UniRule"/>
</dbReference>
<dbReference type="PROSITE" id="PS01321">
    <property type="entry name" value="RUVC"/>
    <property type="match status" value="1"/>
</dbReference>
<reference evidence="15" key="1">
    <citation type="journal article" date="2014" name="Int. J. Syst. Evol. Microbiol.">
        <title>Complete genome sequence of Corynebacterium casei LMG S-19264T (=DSM 44701T), isolated from a smear-ripened cheese.</title>
        <authorList>
            <consortium name="US DOE Joint Genome Institute (JGI-PGF)"/>
            <person name="Walter F."/>
            <person name="Albersmeier A."/>
            <person name="Kalinowski J."/>
            <person name="Ruckert C."/>
        </authorList>
    </citation>
    <scope>NUCLEOTIDE SEQUENCE</scope>
    <source>
        <strain evidence="15">KCTC 32020</strain>
    </source>
</reference>
<dbReference type="Pfam" id="PF02075">
    <property type="entry name" value="RuvC"/>
    <property type="match status" value="1"/>
</dbReference>
<keyword evidence="3 13" id="KW-0540">Nuclease</keyword>
<dbReference type="GO" id="GO:0000287">
    <property type="term" value="F:magnesium ion binding"/>
    <property type="evidence" value="ECO:0007669"/>
    <property type="project" value="UniProtKB-UniRule"/>
</dbReference>
<dbReference type="GO" id="GO:0008821">
    <property type="term" value="F:crossover junction DNA endonuclease activity"/>
    <property type="evidence" value="ECO:0007669"/>
    <property type="project" value="UniProtKB-UniRule"/>
</dbReference>
<evidence type="ECO:0000256" key="2">
    <source>
        <dbReference type="ARBA" id="ARBA00022490"/>
    </source>
</evidence>
<comment type="subunit">
    <text evidence="13">Homodimer which binds Holliday junction (HJ) DNA. The HJ becomes 2-fold symmetrical on binding to RuvC with unstacked arms; it has a different conformation from HJ DNA in complex with RuvA. In the full resolvosome a probable DNA-RuvA(4)-RuvB(12)-RuvC(2) complex forms which resolves the HJ.</text>
</comment>
<dbReference type="NCBIfam" id="TIGR00228">
    <property type="entry name" value="ruvC"/>
    <property type="match status" value="1"/>
</dbReference>
<keyword evidence="16" id="KW-1185">Reference proteome</keyword>
<evidence type="ECO:0000256" key="13">
    <source>
        <dbReference type="HAMAP-Rule" id="MF_00034"/>
    </source>
</evidence>
<keyword evidence="8 13" id="KW-0460">Magnesium</keyword>
<evidence type="ECO:0000256" key="9">
    <source>
        <dbReference type="ARBA" id="ARBA00023125"/>
    </source>
</evidence>
<protein>
    <recommendedName>
        <fullName evidence="13 14">Crossover junction endodeoxyribonuclease RuvC</fullName>
        <ecNumber evidence="13 14">3.1.21.10</ecNumber>
    </recommendedName>
    <alternativeName>
        <fullName evidence="13">Holliday junction nuclease RuvC</fullName>
    </alternativeName>
    <alternativeName>
        <fullName evidence="13">Holliday junction resolvase RuvC</fullName>
    </alternativeName>
</protein>
<dbReference type="InterPro" id="IPR020563">
    <property type="entry name" value="X-over_junc_endoDNase_Mg_BS"/>
</dbReference>
<keyword evidence="10 13" id="KW-0233">DNA recombination</keyword>
<dbReference type="PANTHER" id="PTHR30194:SF3">
    <property type="entry name" value="CROSSOVER JUNCTION ENDODEOXYRIBONUCLEASE RUVC"/>
    <property type="match status" value="1"/>
</dbReference>
<dbReference type="InterPro" id="IPR002176">
    <property type="entry name" value="X-over_junc_endoDNase_RuvC"/>
</dbReference>
<evidence type="ECO:0000313" key="15">
    <source>
        <dbReference type="EMBL" id="GHE31760.1"/>
    </source>
</evidence>
<keyword evidence="2 13" id="KW-0963">Cytoplasm</keyword>
<dbReference type="EMBL" id="BNCF01000005">
    <property type="protein sequence ID" value="GHE31760.1"/>
    <property type="molecule type" value="Genomic_DNA"/>
</dbReference>
<evidence type="ECO:0000256" key="14">
    <source>
        <dbReference type="NCBIfam" id="TIGR00228"/>
    </source>
</evidence>
<evidence type="ECO:0000256" key="1">
    <source>
        <dbReference type="ARBA" id="ARBA00009518"/>
    </source>
</evidence>
<dbReference type="PRINTS" id="PR00696">
    <property type="entry name" value="RSOLVASERUVC"/>
</dbReference>
<evidence type="ECO:0000256" key="8">
    <source>
        <dbReference type="ARBA" id="ARBA00022842"/>
    </source>
</evidence>
<keyword evidence="4 13" id="KW-0479">Metal-binding</keyword>
<comment type="cofactor">
    <cofactor evidence="13">
        <name>Mg(2+)</name>
        <dbReference type="ChEBI" id="CHEBI:18420"/>
    </cofactor>
    <text evidence="13">Binds 2 Mg(2+) ion per subunit.</text>
</comment>
<dbReference type="EC" id="3.1.21.10" evidence="13 14"/>
<evidence type="ECO:0000256" key="7">
    <source>
        <dbReference type="ARBA" id="ARBA00022801"/>
    </source>
</evidence>
<organism evidence="15 16">
    <name type="scientific">Vulcaniibacterium thermophilum</name>
    <dbReference type="NCBI Taxonomy" id="1169913"/>
    <lineage>
        <taxon>Bacteria</taxon>
        <taxon>Pseudomonadati</taxon>
        <taxon>Pseudomonadota</taxon>
        <taxon>Gammaproteobacteria</taxon>
        <taxon>Lysobacterales</taxon>
        <taxon>Lysobacteraceae</taxon>
        <taxon>Vulcaniibacterium</taxon>
    </lineage>
</organism>
<evidence type="ECO:0000256" key="10">
    <source>
        <dbReference type="ARBA" id="ARBA00023172"/>
    </source>
</evidence>
<dbReference type="GO" id="GO:0006281">
    <property type="term" value="P:DNA repair"/>
    <property type="evidence" value="ECO:0007669"/>
    <property type="project" value="UniProtKB-UniRule"/>
</dbReference>
<dbReference type="GO" id="GO:0005737">
    <property type="term" value="C:cytoplasm"/>
    <property type="evidence" value="ECO:0007669"/>
    <property type="project" value="UniProtKB-SubCell"/>
</dbReference>
<evidence type="ECO:0000256" key="4">
    <source>
        <dbReference type="ARBA" id="ARBA00022723"/>
    </source>
</evidence>
<dbReference type="Proteomes" id="UP000636453">
    <property type="component" value="Unassembled WGS sequence"/>
</dbReference>
<dbReference type="Gene3D" id="3.30.420.10">
    <property type="entry name" value="Ribonuclease H-like superfamily/Ribonuclease H"/>
    <property type="match status" value="1"/>
</dbReference>
<name>A0A919DBU4_9GAMM</name>
<dbReference type="HAMAP" id="MF_00034">
    <property type="entry name" value="RuvC"/>
    <property type="match status" value="1"/>
</dbReference>